<keyword evidence="3" id="KW-0433">Leucine-rich repeat</keyword>
<evidence type="ECO:0000256" key="1">
    <source>
        <dbReference type="ARBA" id="ARBA00004167"/>
    </source>
</evidence>
<dbReference type="Pfam" id="PF00560">
    <property type="entry name" value="LRR_1"/>
    <property type="match status" value="2"/>
</dbReference>
<evidence type="ECO:0000256" key="7">
    <source>
        <dbReference type="ARBA" id="ARBA00022989"/>
    </source>
</evidence>
<dbReference type="OrthoDB" id="535287at2759"/>
<evidence type="ECO:0000313" key="12">
    <source>
        <dbReference type="Proteomes" id="UP000054498"/>
    </source>
</evidence>
<evidence type="ECO:0000256" key="5">
    <source>
        <dbReference type="ARBA" id="ARBA00022729"/>
    </source>
</evidence>
<keyword evidence="5" id="KW-0732">Signal</keyword>
<dbReference type="SUPFAM" id="SSF52058">
    <property type="entry name" value="L domain-like"/>
    <property type="match status" value="1"/>
</dbReference>
<accession>A0A0D2LTE0</accession>
<evidence type="ECO:0000259" key="10">
    <source>
        <dbReference type="Pfam" id="PF08263"/>
    </source>
</evidence>
<sequence length="225" mass="23377">MRTPLLAVKASLDPKGQVLADWNPAVAPYCKWINVVCDEAGNVVRLTISYLALDGTLPPATAITNLPGLKGLLLGGNALKGTLPAGYGASASLQELYLNDNQLSGSLPADWSKAKSLREISLAFNNLEGKLPAEWGALQNLKVLKINSNKLTGPVPKEWAAPSKPYMSSLETLTVFGNAGLTGCLPASFGGKGPSNKGFFQGPAGQKTTDAKAAAAGTKITGLCR</sequence>
<dbReference type="Pfam" id="PF08263">
    <property type="entry name" value="LRRNT_2"/>
    <property type="match status" value="1"/>
</dbReference>
<evidence type="ECO:0000256" key="4">
    <source>
        <dbReference type="ARBA" id="ARBA00022692"/>
    </source>
</evidence>
<evidence type="ECO:0000256" key="9">
    <source>
        <dbReference type="ARBA" id="ARBA00023180"/>
    </source>
</evidence>
<keyword evidence="8" id="KW-0472">Membrane</keyword>
<dbReference type="FunFam" id="3.80.10.10:FF:000275">
    <property type="entry name" value="Leucine-rich repeat receptor-like protein kinase"/>
    <property type="match status" value="1"/>
</dbReference>
<organism evidence="11 12">
    <name type="scientific">Monoraphidium neglectum</name>
    <dbReference type="NCBI Taxonomy" id="145388"/>
    <lineage>
        <taxon>Eukaryota</taxon>
        <taxon>Viridiplantae</taxon>
        <taxon>Chlorophyta</taxon>
        <taxon>core chlorophytes</taxon>
        <taxon>Chlorophyceae</taxon>
        <taxon>CS clade</taxon>
        <taxon>Sphaeropleales</taxon>
        <taxon>Selenastraceae</taxon>
        <taxon>Monoraphidium</taxon>
    </lineage>
</organism>
<dbReference type="GeneID" id="25732598"/>
<dbReference type="GO" id="GO:0016020">
    <property type="term" value="C:membrane"/>
    <property type="evidence" value="ECO:0007669"/>
    <property type="project" value="UniProtKB-SubCell"/>
</dbReference>
<dbReference type="PANTHER" id="PTHR48010">
    <property type="entry name" value="OS05G0588300 PROTEIN"/>
    <property type="match status" value="1"/>
</dbReference>
<dbReference type="GO" id="GO:0005930">
    <property type="term" value="C:axoneme"/>
    <property type="evidence" value="ECO:0007669"/>
    <property type="project" value="UniProtKB-SubCell"/>
</dbReference>
<evidence type="ECO:0000256" key="2">
    <source>
        <dbReference type="ARBA" id="ARBA00004430"/>
    </source>
</evidence>
<keyword evidence="6" id="KW-0677">Repeat</keyword>
<dbReference type="Gene3D" id="3.80.10.10">
    <property type="entry name" value="Ribonuclease Inhibitor"/>
    <property type="match status" value="1"/>
</dbReference>
<evidence type="ECO:0000256" key="6">
    <source>
        <dbReference type="ARBA" id="ARBA00022737"/>
    </source>
</evidence>
<keyword evidence="9" id="KW-0325">Glycoprotein</keyword>
<protein>
    <recommendedName>
        <fullName evidence="10">Leucine-rich repeat-containing N-terminal plant-type domain-containing protein</fullName>
    </recommendedName>
</protein>
<dbReference type="RefSeq" id="XP_013892001.1">
    <property type="nucleotide sequence ID" value="XM_014036547.1"/>
</dbReference>
<dbReference type="EMBL" id="KK105144">
    <property type="protein sequence ID" value="KIY92981.1"/>
    <property type="molecule type" value="Genomic_DNA"/>
</dbReference>
<evidence type="ECO:0000313" key="11">
    <source>
        <dbReference type="EMBL" id="KIY92981.1"/>
    </source>
</evidence>
<dbReference type="PANTHER" id="PTHR48010:SF58">
    <property type="entry name" value="RECEPTOR PROTEIN KINASE-LIKE PROTEIN ZAR1"/>
    <property type="match status" value="1"/>
</dbReference>
<keyword evidence="12" id="KW-1185">Reference proteome</keyword>
<evidence type="ECO:0000256" key="3">
    <source>
        <dbReference type="ARBA" id="ARBA00022614"/>
    </source>
</evidence>
<dbReference type="Proteomes" id="UP000054498">
    <property type="component" value="Unassembled WGS sequence"/>
</dbReference>
<keyword evidence="7" id="KW-1133">Transmembrane helix</keyword>
<proteinExistence type="predicted"/>
<name>A0A0D2LTE0_9CHLO</name>
<dbReference type="InterPro" id="IPR050994">
    <property type="entry name" value="At_inactive_RLKs"/>
</dbReference>
<dbReference type="InterPro" id="IPR013210">
    <property type="entry name" value="LRR_N_plant-typ"/>
</dbReference>
<reference evidence="11 12" key="1">
    <citation type="journal article" date="2013" name="BMC Genomics">
        <title>Reconstruction of the lipid metabolism for the microalga Monoraphidium neglectum from its genome sequence reveals characteristics suitable for biofuel production.</title>
        <authorList>
            <person name="Bogen C."/>
            <person name="Al-Dilaimi A."/>
            <person name="Albersmeier A."/>
            <person name="Wichmann J."/>
            <person name="Grundmann M."/>
            <person name="Rupp O."/>
            <person name="Lauersen K.J."/>
            <person name="Blifernez-Klassen O."/>
            <person name="Kalinowski J."/>
            <person name="Goesmann A."/>
            <person name="Mussgnug J.H."/>
            <person name="Kruse O."/>
        </authorList>
    </citation>
    <scope>NUCLEOTIDE SEQUENCE [LARGE SCALE GENOMIC DNA]</scope>
    <source>
        <strain evidence="11 12">SAG 48.87</strain>
    </source>
</reference>
<gene>
    <name evidence="11" type="ORF">MNEG_14982</name>
</gene>
<dbReference type="STRING" id="145388.A0A0D2LTE0"/>
<dbReference type="InterPro" id="IPR032675">
    <property type="entry name" value="LRR_dom_sf"/>
</dbReference>
<dbReference type="KEGG" id="mng:MNEG_14982"/>
<keyword evidence="4" id="KW-0812">Transmembrane</keyword>
<dbReference type="InterPro" id="IPR001611">
    <property type="entry name" value="Leu-rich_rpt"/>
</dbReference>
<evidence type="ECO:0000256" key="8">
    <source>
        <dbReference type="ARBA" id="ARBA00023136"/>
    </source>
</evidence>
<comment type="subcellular location">
    <subcellularLocation>
        <location evidence="2">Cytoplasm</location>
        <location evidence="2">Cytoskeleton</location>
        <location evidence="2">Cilium axoneme</location>
    </subcellularLocation>
    <subcellularLocation>
        <location evidence="1">Membrane</location>
        <topology evidence="1">Single-pass membrane protein</topology>
    </subcellularLocation>
</comment>
<dbReference type="AlphaFoldDB" id="A0A0D2LTE0"/>
<feature type="domain" description="Leucine-rich repeat-containing N-terminal plant-type" evidence="10">
    <location>
        <begin position="5"/>
        <end position="38"/>
    </location>
</feature>